<dbReference type="PANTHER" id="PTHR30511">
    <property type="entry name" value="ALANINE RACEMASE"/>
    <property type="match status" value="1"/>
</dbReference>
<dbReference type="AlphaFoldDB" id="A0A0G8EDT1"/>
<gene>
    <name evidence="5" type="ORF">B4077_3211</name>
</gene>
<evidence type="ECO:0000256" key="3">
    <source>
        <dbReference type="ARBA" id="ARBA00023235"/>
    </source>
</evidence>
<comment type="caution">
    <text evidence="5">The sequence shown here is derived from an EMBL/GenBank/DDBJ whole genome shotgun (WGS) entry which is preliminary data.</text>
</comment>
<sequence>MTAIQAGADYLAVAFLDEAIKLRGNGITAPILILGYTPVRSIREAILQNITLTVFDHEVLDEIITQSAQVNYPPLNVLMDCLKWGLLG</sequence>
<dbReference type="GO" id="GO:0030632">
    <property type="term" value="P:D-alanine biosynthetic process"/>
    <property type="evidence" value="ECO:0007669"/>
    <property type="project" value="TreeGrafter"/>
</dbReference>
<dbReference type="Gene3D" id="3.20.20.10">
    <property type="entry name" value="Alanine racemase"/>
    <property type="match status" value="1"/>
</dbReference>
<dbReference type="InterPro" id="IPR000821">
    <property type="entry name" value="Ala_racemase"/>
</dbReference>
<dbReference type="GO" id="GO:0008784">
    <property type="term" value="F:alanine racemase activity"/>
    <property type="evidence" value="ECO:0007669"/>
    <property type="project" value="UniProtKB-EC"/>
</dbReference>
<evidence type="ECO:0000256" key="1">
    <source>
        <dbReference type="ARBA" id="ARBA00001933"/>
    </source>
</evidence>
<dbReference type="EMBL" id="LCYI01000062">
    <property type="protein sequence ID" value="KLA22265.1"/>
    <property type="molecule type" value="Genomic_DNA"/>
</dbReference>
<dbReference type="Proteomes" id="UP000035214">
    <property type="component" value="Unassembled WGS sequence"/>
</dbReference>
<accession>A0A0G8EDT1</accession>
<dbReference type="GO" id="GO:0005829">
    <property type="term" value="C:cytosol"/>
    <property type="evidence" value="ECO:0007669"/>
    <property type="project" value="TreeGrafter"/>
</dbReference>
<dbReference type="Pfam" id="PF01168">
    <property type="entry name" value="Ala_racemase_N"/>
    <property type="match status" value="1"/>
</dbReference>
<evidence type="ECO:0000313" key="5">
    <source>
        <dbReference type="EMBL" id="KLA22265.1"/>
    </source>
</evidence>
<reference evidence="5 6" key="1">
    <citation type="submission" date="2015-04" db="EMBL/GenBank/DDBJ databases">
        <title>Draft Genome Sequences of Eight Spore-Forming Food Isolates of Bacillus cereus Genome sequencing.</title>
        <authorList>
            <person name="Krawcyk A.O."/>
            <person name="de Jong A."/>
            <person name="Eijlander R.T."/>
            <person name="Berendsen E.M."/>
            <person name="Holsappel S."/>
            <person name="Wells-Bennik M."/>
            <person name="Kuipers O.P."/>
        </authorList>
    </citation>
    <scope>NUCLEOTIDE SEQUENCE [LARGE SCALE GENOMIC DNA]</scope>
    <source>
        <strain evidence="5 6">B4077</strain>
    </source>
</reference>
<dbReference type="PANTHER" id="PTHR30511:SF0">
    <property type="entry name" value="ALANINE RACEMASE, CATABOLIC-RELATED"/>
    <property type="match status" value="1"/>
</dbReference>
<dbReference type="SUPFAM" id="SSF51419">
    <property type="entry name" value="PLP-binding barrel"/>
    <property type="match status" value="1"/>
</dbReference>
<dbReference type="EC" id="5.1.1.1" evidence="5"/>
<evidence type="ECO:0000259" key="4">
    <source>
        <dbReference type="Pfam" id="PF01168"/>
    </source>
</evidence>
<dbReference type="GO" id="GO:0009252">
    <property type="term" value="P:peptidoglycan biosynthetic process"/>
    <property type="evidence" value="ECO:0007669"/>
    <property type="project" value="TreeGrafter"/>
</dbReference>
<dbReference type="PATRIC" id="fig|1396.428.peg.2565"/>
<dbReference type="RefSeq" id="WP_046956864.1">
    <property type="nucleotide sequence ID" value="NZ_LCYI01000062.1"/>
</dbReference>
<dbReference type="GO" id="GO:0030170">
    <property type="term" value="F:pyridoxal phosphate binding"/>
    <property type="evidence" value="ECO:0007669"/>
    <property type="project" value="TreeGrafter"/>
</dbReference>
<organism evidence="5 6">
    <name type="scientific">Bacillus cereus</name>
    <dbReference type="NCBI Taxonomy" id="1396"/>
    <lineage>
        <taxon>Bacteria</taxon>
        <taxon>Bacillati</taxon>
        <taxon>Bacillota</taxon>
        <taxon>Bacilli</taxon>
        <taxon>Bacillales</taxon>
        <taxon>Bacillaceae</taxon>
        <taxon>Bacillus</taxon>
        <taxon>Bacillus cereus group</taxon>
    </lineage>
</organism>
<feature type="domain" description="Alanine racemase N-terminal" evidence="4">
    <location>
        <begin position="2"/>
        <end position="79"/>
    </location>
</feature>
<keyword evidence="2" id="KW-0663">Pyridoxal phosphate</keyword>
<proteinExistence type="predicted"/>
<comment type="cofactor">
    <cofactor evidence="1">
        <name>pyridoxal 5'-phosphate</name>
        <dbReference type="ChEBI" id="CHEBI:597326"/>
    </cofactor>
</comment>
<evidence type="ECO:0000256" key="2">
    <source>
        <dbReference type="ARBA" id="ARBA00022898"/>
    </source>
</evidence>
<dbReference type="InterPro" id="IPR001608">
    <property type="entry name" value="Ala_racemase_N"/>
</dbReference>
<keyword evidence="3 5" id="KW-0413">Isomerase</keyword>
<protein>
    <submittedName>
        <fullName evidence="5">Alanine racemase</fullName>
        <ecNumber evidence="5">5.1.1.1</ecNumber>
    </submittedName>
</protein>
<evidence type="ECO:0000313" key="6">
    <source>
        <dbReference type="Proteomes" id="UP000035214"/>
    </source>
</evidence>
<name>A0A0G8EDT1_BACCE</name>
<dbReference type="InterPro" id="IPR029066">
    <property type="entry name" value="PLP-binding_barrel"/>
</dbReference>